<dbReference type="CDD" id="cd06548">
    <property type="entry name" value="GH18_chitinase"/>
    <property type="match status" value="1"/>
</dbReference>
<keyword evidence="2 3" id="KW-0326">Glycosidase</keyword>
<dbReference type="Proteomes" id="UP001530293">
    <property type="component" value="Unassembled WGS sequence"/>
</dbReference>
<name>A0ABD3M3T9_9STRA</name>
<comment type="caution">
    <text evidence="7">The sequence shown here is derived from an EMBL/GenBank/DDBJ whole genome shotgun (WGS) entry which is preliminary data.</text>
</comment>
<dbReference type="AlphaFoldDB" id="A0ABD3M3T9"/>
<dbReference type="EMBL" id="JALLBG020000226">
    <property type="protein sequence ID" value="KAL3758705.1"/>
    <property type="molecule type" value="Genomic_DNA"/>
</dbReference>
<feature type="compositionally biased region" description="Low complexity" evidence="4">
    <location>
        <begin position="646"/>
        <end position="660"/>
    </location>
</feature>
<feature type="region of interest" description="Disordered" evidence="4">
    <location>
        <begin position="756"/>
        <end position="775"/>
    </location>
</feature>
<feature type="domain" description="GH18" evidence="6">
    <location>
        <begin position="131"/>
        <end position="560"/>
    </location>
</feature>
<feature type="region of interest" description="Disordered" evidence="4">
    <location>
        <begin position="560"/>
        <end position="598"/>
    </location>
</feature>
<dbReference type="PROSITE" id="PS51910">
    <property type="entry name" value="GH18_2"/>
    <property type="match status" value="1"/>
</dbReference>
<gene>
    <name evidence="7" type="ORF">ACHAWU_001432</name>
</gene>
<feature type="region of interest" description="Disordered" evidence="4">
    <location>
        <begin position="634"/>
        <end position="744"/>
    </location>
</feature>
<evidence type="ECO:0000256" key="2">
    <source>
        <dbReference type="ARBA" id="ARBA00023295"/>
    </source>
</evidence>
<dbReference type="InterPro" id="IPR017853">
    <property type="entry name" value="GH"/>
</dbReference>
<feature type="compositionally biased region" description="Basic and acidic residues" evidence="4">
    <location>
        <begin position="756"/>
        <end position="774"/>
    </location>
</feature>
<sequence>MNKRKSPKSSSPSAAASLSLLLLAASASSGESGGTLMQNVCGTSYNHALECGTPCPGGMNEECPAGQWCFIDIDCPVTTILEPDIDSSNSDNENGGGGGRKKKPKPQQLSSSTTSSSGGGSGGTKITGGDKHIIGYYASWQIYDRDQLAKPSNMDLSKLTRLNFAFFQTDVDGNIWGTDVYADALLLFGDLDQAAGGSCQAGAPKCQCSWNYPGETACSYHIEGTGLISLAHDAGKEIYPSIGGWTLSGAFPAMSANPTSRKKFAENCRKLVEDYNFDGIDIDWEYPGYADHMGTPADKENYSLLLHDIRQELDSLGEANGRSYGLTAALPCSSSNIDNIEVETVAEYLTEFNLMTYDFHGSWDTTTGVNSPLYDGPNDPEPGWSVDGCVKSWVSRGAPQEKLNIGLAFYGRSFKQAKELGVTHGGADYSNWNIDEGTPQYFVSHSSLKCRILSRGCTISLFSSPSFLFAKNFDSYPMKNIMDKIEDMTVVWDDQSATPYALTSDGGLVSYDDERSICLKTEYALKENLQGFIIWELSGDVMADLSTPLLDMVNAKLTETGTDCSDPSGPKLAPMTISQSNSETNSESTMNNSNTDNDIEEEEEATMVLEEQDNNEQVAQDEGEESMASSIAEHHMNHDEEEAEAEASISASAAMSQGSSINNDEENEDAMASFAATTLEGGSTNDVNEGAPAEGGGGAGGGEGEEASIDIAPIVGEDTPSSSSENDNDASSISSGTAIQVSTDEVEAQLINAYYDGREKVKRDNSEDRNDKPYRPVKVVVEF</sequence>
<dbReference type="PANTHER" id="PTHR11177:SF317">
    <property type="entry name" value="CHITINASE 12-RELATED"/>
    <property type="match status" value="1"/>
</dbReference>
<keyword evidence="1 3" id="KW-0378">Hydrolase</keyword>
<dbReference type="InterPro" id="IPR029070">
    <property type="entry name" value="Chitinase_insertion_sf"/>
</dbReference>
<feature type="compositionally biased region" description="Low complexity" evidence="4">
    <location>
        <begin position="576"/>
        <end position="596"/>
    </location>
</feature>
<dbReference type="GO" id="GO:0016798">
    <property type="term" value="F:hydrolase activity, acting on glycosyl bonds"/>
    <property type="evidence" value="ECO:0007669"/>
    <property type="project" value="UniProtKB-KW"/>
</dbReference>
<dbReference type="Gene3D" id="3.10.50.10">
    <property type="match status" value="1"/>
</dbReference>
<evidence type="ECO:0000313" key="7">
    <source>
        <dbReference type="EMBL" id="KAL3758705.1"/>
    </source>
</evidence>
<evidence type="ECO:0000313" key="8">
    <source>
        <dbReference type="Proteomes" id="UP001530293"/>
    </source>
</evidence>
<evidence type="ECO:0000256" key="5">
    <source>
        <dbReference type="SAM" id="SignalP"/>
    </source>
</evidence>
<dbReference type="InterPro" id="IPR001579">
    <property type="entry name" value="Glyco_hydro_18_chit_AS"/>
</dbReference>
<dbReference type="SMART" id="SM00636">
    <property type="entry name" value="Glyco_18"/>
    <property type="match status" value="1"/>
</dbReference>
<feature type="chain" id="PRO_5044879466" description="GH18 domain-containing protein" evidence="5">
    <location>
        <begin position="31"/>
        <end position="783"/>
    </location>
</feature>
<dbReference type="InterPro" id="IPR050314">
    <property type="entry name" value="Glycosyl_Hydrlase_18"/>
</dbReference>
<evidence type="ECO:0000256" key="1">
    <source>
        <dbReference type="ARBA" id="ARBA00022801"/>
    </source>
</evidence>
<accession>A0ABD3M3T9</accession>
<reference evidence="7 8" key="1">
    <citation type="submission" date="2024-10" db="EMBL/GenBank/DDBJ databases">
        <title>Updated reference genomes for cyclostephanoid diatoms.</title>
        <authorList>
            <person name="Roberts W.R."/>
            <person name="Alverson A.J."/>
        </authorList>
    </citation>
    <scope>NUCLEOTIDE SEQUENCE [LARGE SCALE GENOMIC DNA]</scope>
    <source>
        <strain evidence="7 8">AJA232-27</strain>
    </source>
</reference>
<dbReference type="Gene3D" id="3.20.20.80">
    <property type="entry name" value="Glycosidases"/>
    <property type="match status" value="2"/>
</dbReference>
<proteinExistence type="predicted"/>
<dbReference type="InterPro" id="IPR001223">
    <property type="entry name" value="Glyco_hydro18_cat"/>
</dbReference>
<keyword evidence="8" id="KW-1185">Reference proteome</keyword>
<dbReference type="InterPro" id="IPR011583">
    <property type="entry name" value="Chitinase_II/V-like_cat"/>
</dbReference>
<feature type="region of interest" description="Disordered" evidence="4">
    <location>
        <begin position="83"/>
        <end position="126"/>
    </location>
</feature>
<evidence type="ECO:0000256" key="3">
    <source>
        <dbReference type="RuleBase" id="RU000489"/>
    </source>
</evidence>
<dbReference type="PROSITE" id="PS01095">
    <property type="entry name" value="GH18_1"/>
    <property type="match status" value="1"/>
</dbReference>
<feature type="compositionally biased region" description="Gly residues" evidence="4">
    <location>
        <begin position="693"/>
        <end position="702"/>
    </location>
</feature>
<feature type="compositionally biased region" description="Gly residues" evidence="4">
    <location>
        <begin position="117"/>
        <end position="126"/>
    </location>
</feature>
<feature type="signal peptide" evidence="5">
    <location>
        <begin position="1"/>
        <end position="30"/>
    </location>
</feature>
<keyword evidence="5" id="KW-0732">Signal</keyword>
<evidence type="ECO:0000256" key="4">
    <source>
        <dbReference type="SAM" id="MobiDB-lite"/>
    </source>
</evidence>
<dbReference type="SUPFAM" id="SSF51445">
    <property type="entry name" value="(Trans)glycosidases"/>
    <property type="match status" value="1"/>
</dbReference>
<feature type="compositionally biased region" description="Low complexity" evidence="4">
    <location>
        <begin position="106"/>
        <end position="116"/>
    </location>
</feature>
<organism evidence="7 8">
    <name type="scientific">Discostella pseudostelligera</name>
    <dbReference type="NCBI Taxonomy" id="259834"/>
    <lineage>
        <taxon>Eukaryota</taxon>
        <taxon>Sar</taxon>
        <taxon>Stramenopiles</taxon>
        <taxon>Ochrophyta</taxon>
        <taxon>Bacillariophyta</taxon>
        <taxon>Coscinodiscophyceae</taxon>
        <taxon>Thalassiosirophycidae</taxon>
        <taxon>Stephanodiscales</taxon>
        <taxon>Stephanodiscaceae</taxon>
        <taxon>Discostella</taxon>
    </lineage>
</organism>
<dbReference type="Pfam" id="PF00704">
    <property type="entry name" value="Glyco_hydro_18"/>
    <property type="match status" value="1"/>
</dbReference>
<dbReference type="PANTHER" id="PTHR11177">
    <property type="entry name" value="CHITINASE"/>
    <property type="match status" value="1"/>
</dbReference>
<feature type="compositionally biased region" description="Low complexity" evidence="4">
    <location>
        <begin position="721"/>
        <end position="735"/>
    </location>
</feature>
<protein>
    <recommendedName>
        <fullName evidence="6">GH18 domain-containing protein</fullName>
    </recommendedName>
</protein>
<evidence type="ECO:0000259" key="6">
    <source>
        <dbReference type="PROSITE" id="PS51910"/>
    </source>
</evidence>